<dbReference type="STRING" id="1295533.A0A1E3HBG6"/>
<comment type="caution">
    <text evidence="9">The sequence shown here is derived from an EMBL/GenBank/DDBJ whole genome shotgun (WGS) entry which is preliminary data.</text>
</comment>
<keyword evidence="5 6" id="KW-0326">Glycosidase</keyword>
<feature type="domain" description="Glycoside hydrolase family 5" evidence="8">
    <location>
        <begin position="41"/>
        <end position="309"/>
    </location>
</feature>
<evidence type="ECO:0000256" key="4">
    <source>
        <dbReference type="ARBA" id="ARBA00022801"/>
    </source>
</evidence>
<keyword evidence="7" id="KW-0732">Signal</keyword>
<feature type="signal peptide" evidence="7">
    <location>
        <begin position="1"/>
        <end position="19"/>
    </location>
</feature>
<comment type="catalytic activity">
    <reaction evidence="1">
        <text>Endohydrolysis of (1-&gt;4)-beta-D-glucosidic linkages in cellulose, lichenin and cereal beta-D-glucans.</text>
        <dbReference type="EC" id="3.2.1.4"/>
    </reaction>
</comment>
<evidence type="ECO:0000256" key="5">
    <source>
        <dbReference type="ARBA" id="ARBA00023295"/>
    </source>
</evidence>
<dbReference type="InterPro" id="IPR018087">
    <property type="entry name" value="Glyco_hydro_5_CS"/>
</dbReference>
<evidence type="ECO:0000256" key="6">
    <source>
        <dbReference type="RuleBase" id="RU361153"/>
    </source>
</evidence>
<name>A0A1E3HBG6_9TREE</name>
<dbReference type="EMBL" id="AWGJ01000012">
    <property type="protein sequence ID" value="ODN73689.1"/>
    <property type="molecule type" value="Genomic_DNA"/>
</dbReference>
<keyword evidence="4 6" id="KW-0378">Hydrolase</keyword>
<dbReference type="PANTHER" id="PTHR34142">
    <property type="entry name" value="ENDO-BETA-1,4-GLUCANASE A"/>
    <property type="match status" value="1"/>
</dbReference>
<dbReference type="Pfam" id="PF00150">
    <property type="entry name" value="Cellulase"/>
    <property type="match status" value="1"/>
</dbReference>
<dbReference type="RefSeq" id="XP_018989551.1">
    <property type="nucleotide sequence ID" value="XM_019141908.1"/>
</dbReference>
<dbReference type="Proteomes" id="UP000094065">
    <property type="component" value="Unassembled WGS sequence"/>
</dbReference>
<evidence type="ECO:0000256" key="7">
    <source>
        <dbReference type="SAM" id="SignalP"/>
    </source>
</evidence>
<organism evidence="9 10">
    <name type="scientific">Cryptococcus amylolentus CBS 6039</name>
    <dbReference type="NCBI Taxonomy" id="1295533"/>
    <lineage>
        <taxon>Eukaryota</taxon>
        <taxon>Fungi</taxon>
        <taxon>Dikarya</taxon>
        <taxon>Basidiomycota</taxon>
        <taxon>Agaricomycotina</taxon>
        <taxon>Tremellomycetes</taxon>
        <taxon>Tremellales</taxon>
        <taxon>Cryptococcaceae</taxon>
        <taxon>Cryptococcus</taxon>
    </lineage>
</organism>
<dbReference type="PROSITE" id="PS00659">
    <property type="entry name" value="GLYCOSYL_HYDROL_F5"/>
    <property type="match status" value="1"/>
</dbReference>
<comment type="similarity">
    <text evidence="2 6">Belongs to the glycosyl hydrolase 5 (cellulase A) family.</text>
</comment>
<evidence type="ECO:0000256" key="3">
    <source>
        <dbReference type="ARBA" id="ARBA00012601"/>
    </source>
</evidence>
<dbReference type="SUPFAM" id="SSF51445">
    <property type="entry name" value="(Trans)glycosidases"/>
    <property type="match status" value="1"/>
</dbReference>
<evidence type="ECO:0000256" key="2">
    <source>
        <dbReference type="ARBA" id="ARBA00005641"/>
    </source>
</evidence>
<dbReference type="AlphaFoldDB" id="A0A1E3HBG6"/>
<proteinExistence type="inferred from homology"/>
<reference evidence="9 10" key="1">
    <citation type="submission" date="2016-06" db="EMBL/GenBank/DDBJ databases">
        <title>Evolution of pathogenesis and genome organization in the Tremellales.</title>
        <authorList>
            <person name="Cuomo C."/>
            <person name="Litvintseva A."/>
            <person name="Heitman J."/>
            <person name="Chen Y."/>
            <person name="Sun S."/>
            <person name="Springer D."/>
            <person name="Dromer F."/>
            <person name="Young S."/>
            <person name="Zeng Q."/>
            <person name="Chapman S."/>
            <person name="Gujja S."/>
            <person name="Saif S."/>
            <person name="Birren B."/>
        </authorList>
    </citation>
    <scope>NUCLEOTIDE SEQUENCE [LARGE SCALE GENOMIC DNA]</scope>
    <source>
        <strain evidence="9 10">CBS 6039</strain>
    </source>
</reference>
<dbReference type="OrthoDB" id="5823761at2759"/>
<keyword evidence="10" id="KW-1185">Reference proteome</keyword>
<protein>
    <recommendedName>
        <fullName evidence="3">cellulase</fullName>
        <ecNumber evidence="3">3.2.1.4</ecNumber>
    </recommendedName>
</protein>
<dbReference type="GO" id="GO:0008810">
    <property type="term" value="F:cellulase activity"/>
    <property type="evidence" value="ECO:0007669"/>
    <property type="project" value="UniProtKB-EC"/>
</dbReference>
<feature type="chain" id="PRO_5009129055" description="cellulase" evidence="7">
    <location>
        <begin position="20"/>
        <end position="343"/>
    </location>
</feature>
<dbReference type="Gene3D" id="3.20.20.80">
    <property type="entry name" value="Glycosidases"/>
    <property type="match status" value="1"/>
</dbReference>
<sequence>MLLYKYLSLAGLLAPMAQAAPTHQVEKRALPRLGGVNLAGCEFGIQQDGSATGGAKCPDVSLVAHYVADGANAFRIPFGWQYITPSWSSTSFNTGYFNAFDKVVRAVLNKGAYAMIDLHNYARWDGKIVGQGGPTNADLASMWSLLAKKYANEPKVIFGIMNEPHDLNMDTWATTVQASVNAIRAAGATSQAIALPGTVYDAVGVWGSGQSDAMLRITDPAHGNDKSLLIIDAHQYLDDPPSGVSRECANNGVANLQYFERWLNKNGRKAIISETGGGNTASCVKNLGEEINYIKTHPNVFVGFTVWAAGSWPADYELNINPDANGNDNNLFNNAVKGYLPGV</sequence>
<evidence type="ECO:0000256" key="1">
    <source>
        <dbReference type="ARBA" id="ARBA00000966"/>
    </source>
</evidence>
<dbReference type="InterPro" id="IPR001547">
    <property type="entry name" value="Glyco_hydro_5"/>
</dbReference>
<dbReference type="EC" id="3.2.1.4" evidence="3"/>
<dbReference type="InterPro" id="IPR017853">
    <property type="entry name" value="GH"/>
</dbReference>
<dbReference type="GO" id="GO:0009251">
    <property type="term" value="P:glucan catabolic process"/>
    <property type="evidence" value="ECO:0007669"/>
    <property type="project" value="TreeGrafter"/>
</dbReference>
<dbReference type="GeneID" id="30158543"/>
<evidence type="ECO:0000259" key="8">
    <source>
        <dbReference type="Pfam" id="PF00150"/>
    </source>
</evidence>
<gene>
    <name evidence="9" type="ORF">L202_07234</name>
</gene>
<evidence type="ECO:0000313" key="9">
    <source>
        <dbReference type="EMBL" id="ODN73689.1"/>
    </source>
</evidence>
<accession>A0A1E3HBG6</accession>
<dbReference type="PANTHER" id="PTHR34142:SF5">
    <property type="entry name" value="CBM1 DOMAIN-CONTAINING PROTEIN"/>
    <property type="match status" value="1"/>
</dbReference>
<evidence type="ECO:0000313" key="10">
    <source>
        <dbReference type="Proteomes" id="UP000094065"/>
    </source>
</evidence>